<keyword evidence="1" id="KW-1133">Transmembrane helix</keyword>
<organism evidence="2">
    <name type="scientific">hydrothermal vent metagenome</name>
    <dbReference type="NCBI Taxonomy" id="652676"/>
    <lineage>
        <taxon>unclassified sequences</taxon>
        <taxon>metagenomes</taxon>
        <taxon>ecological metagenomes</taxon>
    </lineage>
</organism>
<keyword evidence="1" id="KW-0472">Membrane</keyword>
<name>A0A160TL07_9ZZZZ</name>
<accession>A0A160TL07</accession>
<protein>
    <submittedName>
        <fullName evidence="2">Uncharacterized protein</fullName>
    </submittedName>
</protein>
<evidence type="ECO:0000313" key="2">
    <source>
        <dbReference type="EMBL" id="CUS45815.1"/>
    </source>
</evidence>
<sequence length="55" mass="5842">MIALRLLETRPPDNHPATVAELLFAAFIVLVGLSGLAMLVEGSALFGPVDRPKRG</sequence>
<gene>
    <name evidence="2" type="ORF">MGWOODY_Smn2012</name>
</gene>
<evidence type="ECO:0000256" key="1">
    <source>
        <dbReference type="SAM" id="Phobius"/>
    </source>
</evidence>
<dbReference type="AlphaFoldDB" id="A0A160TL07"/>
<dbReference type="EMBL" id="CZQE01000304">
    <property type="protein sequence ID" value="CUS45815.1"/>
    <property type="molecule type" value="Genomic_DNA"/>
</dbReference>
<proteinExistence type="predicted"/>
<keyword evidence="1" id="KW-0812">Transmembrane</keyword>
<reference evidence="2" key="1">
    <citation type="submission" date="2015-10" db="EMBL/GenBank/DDBJ databases">
        <authorList>
            <person name="Gilbert D.G."/>
        </authorList>
    </citation>
    <scope>NUCLEOTIDE SEQUENCE</scope>
</reference>
<feature type="transmembrane region" description="Helical" evidence="1">
    <location>
        <begin position="22"/>
        <end position="46"/>
    </location>
</feature>